<sequence>MRTVDGKTHTIKCVGSTSDASEECVIDDQLAGRSRMDGVANAVGSVYTMAPALGKKRAYLPFE</sequence>
<evidence type="ECO:0000313" key="1">
    <source>
        <dbReference type="EMBL" id="AFD27784.1"/>
    </source>
</evidence>
<dbReference type="Proteomes" id="UP000007575">
    <property type="component" value="Plasmid P2"/>
</dbReference>
<dbReference type="EMBL" id="CP002193">
    <property type="protein sequence ID" value="AFD27784.1"/>
    <property type="molecule type" value="Genomic_DNA"/>
</dbReference>
<proteinExistence type="predicted"/>
<organism evidence="1 2">
    <name type="scientific">Deinococcus gobiensis (strain DSM 21396 / JCM 16679 / CGMCC 1.7299 / I-0)</name>
    <dbReference type="NCBI Taxonomy" id="745776"/>
    <lineage>
        <taxon>Bacteria</taxon>
        <taxon>Thermotogati</taxon>
        <taxon>Deinococcota</taxon>
        <taxon>Deinococci</taxon>
        <taxon>Deinococcales</taxon>
        <taxon>Deinococcaceae</taxon>
        <taxon>Deinococcus</taxon>
    </lineage>
</organism>
<keyword evidence="1" id="KW-0614">Plasmid</keyword>
<geneLocation type="plasmid" evidence="1 2">
    <name>P2</name>
</geneLocation>
<gene>
    <name evidence="1" type="ordered locus">DGo_PB0515</name>
</gene>
<dbReference type="HOGENOM" id="CLU_2878416_0_0_0"/>
<evidence type="ECO:0000313" key="2">
    <source>
        <dbReference type="Proteomes" id="UP000007575"/>
    </source>
</evidence>
<dbReference type="AlphaFoldDB" id="H8H2N7"/>
<dbReference type="KEGG" id="dgo:DGo_PB0515"/>
<protein>
    <submittedName>
        <fullName evidence="1">Uncharacterized protein</fullName>
    </submittedName>
</protein>
<name>H8H2N7_DEIGI</name>
<keyword evidence="2" id="KW-1185">Reference proteome</keyword>
<reference evidence="1 2" key="1">
    <citation type="journal article" date="2012" name="PLoS ONE">
        <title>Genome sequence and transcriptome analysis of the radioresistant bacterium Deinococcus gobiensis: insights into the extreme environmental adaptations.</title>
        <authorList>
            <person name="Yuan M."/>
            <person name="Chen M."/>
            <person name="Zhang W."/>
            <person name="Lu W."/>
            <person name="Wang J."/>
            <person name="Yang M."/>
            <person name="Zhao P."/>
            <person name="Tang R."/>
            <person name="Li X."/>
            <person name="Hao Y."/>
            <person name="Zhou Z."/>
            <person name="Zhan Y."/>
            <person name="Yu H."/>
            <person name="Teng C."/>
            <person name="Yan Y."/>
            <person name="Ping S."/>
            <person name="Wang Y."/>
            <person name="Lin M."/>
        </authorList>
    </citation>
    <scope>NUCLEOTIDE SEQUENCE [LARGE SCALE GENOMIC DNA]</scope>
    <source>
        <strain evidence="2">DSM 21396 / JCM 16679 / CGMCC 1.7299 / I-0</strain>
        <plasmid evidence="1">P2</plasmid>
    </source>
</reference>
<accession>H8H2N7</accession>